<dbReference type="InterPro" id="IPR050261">
    <property type="entry name" value="FrsA_esterase"/>
</dbReference>
<keyword evidence="5" id="KW-1185">Reference proteome</keyword>
<dbReference type="Pfam" id="PF00561">
    <property type="entry name" value="Abhydrolase_1"/>
    <property type="match status" value="1"/>
</dbReference>
<evidence type="ECO:0000256" key="1">
    <source>
        <dbReference type="ARBA" id="ARBA00038115"/>
    </source>
</evidence>
<evidence type="ECO:0000259" key="3">
    <source>
        <dbReference type="Pfam" id="PF20434"/>
    </source>
</evidence>
<dbReference type="InterPro" id="IPR000073">
    <property type="entry name" value="AB_hydrolase_1"/>
</dbReference>
<dbReference type="Gene3D" id="3.40.50.1820">
    <property type="entry name" value="alpha/beta hydrolase"/>
    <property type="match status" value="2"/>
</dbReference>
<evidence type="ECO:0000313" key="4">
    <source>
        <dbReference type="EMBL" id="CAG6390670.1"/>
    </source>
</evidence>
<name>A0A9W4GMX6_9ACTN</name>
<dbReference type="PANTHER" id="PTHR22946">
    <property type="entry name" value="DIENELACTONE HYDROLASE DOMAIN-CONTAINING PROTEIN-RELATED"/>
    <property type="match status" value="1"/>
</dbReference>
<evidence type="ECO:0000313" key="5">
    <source>
        <dbReference type="Proteomes" id="UP001152519"/>
    </source>
</evidence>
<organism evidence="4 5">
    <name type="scientific">Actinacidiphila cocklensis</name>
    <dbReference type="NCBI Taxonomy" id="887465"/>
    <lineage>
        <taxon>Bacteria</taxon>
        <taxon>Bacillati</taxon>
        <taxon>Actinomycetota</taxon>
        <taxon>Actinomycetes</taxon>
        <taxon>Kitasatosporales</taxon>
        <taxon>Streptomycetaceae</taxon>
        <taxon>Actinacidiphila</taxon>
    </lineage>
</organism>
<protein>
    <submittedName>
        <fullName evidence="4">Acetyl esterase/lipase</fullName>
    </submittedName>
</protein>
<comment type="caution">
    <text evidence="4">The sequence shown here is derived from an EMBL/GenBank/DDBJ whole genome shotgun (WGS) entry which is preliminary data.</text>
</comment>
<dbReference type="Pfam" id="PF20434">
    <property type="entry name" value="BD-FAE"/>
    <property type="match status" value="1"/>
</dbReference>
<dbReference type="EMBL" id="CAJSLV010000001">
    <property type="protein sequence ID" value="CAG6390670.1"/>
    <property type="molecule type" value="Genomic_DNA"/>
</dbReference>
<dbReference type="GO" id="GO:0003824">
    <property type="term" value="F:catalytic activity"/>
    <property type="evidence" value="ECO:0007669"/>
    <property type="project" value="UniProtKB-ARBA"/>
</dbReference>
<dbReference type="SUPFAM" id="SSF53474">
    <property type="entry name" value="alpha/beta-Hydrolases"/>
    <property type="match status" value="2"/>
</dbReference>
<dbReference type="AlphaFoldDB" id="A0A9W4GMX6"/>
<feature type="domain" description="BD-FAE-like" evidence="3">
    <location>
        <begin position="301"/>
        <end position="400"/>
    </location>
</feature>
<dbReference type="RefSeq" id="WP_251483621.1">
    <property type="nucleotide sequence ID" value="NZ_CAJSLV010000001.1"/>
</dbReference>
<evidence type="ECO:0000259" key="2">
    <source>
        <dbReference type="Pfam" id="PF00561"/>
    </source>
</evidence>
<dbReference type="InterPro" id="IPR029058">
    <property type="entry name" value="AB_hydrolase_fold"/>
</dbReference>
<feature type="domain" description="AB hydrolase-1" evidence="2">
    <location>
        <begin position="6"/>
        <end position="128"/>
    </location>
</feature>
<comment type="similarity">
    <text evidence="1">Belongs to the AB hydrolase superfamily. FUS2 hydrolase family.</text>
</comment>
<gene>
    <name evidence="4" type="ORF">SCOCK_10138</name>
</gene>
<accession>A0A9W4GMX6</accession>
<sequence length="531" mass="55438">MAAGTAFILVPGLHTGGWIWQDVAARLREAGAEAHALTLTGMDGRGGGQAGGRAGGVGADLEAHIADVLRAVEAADAAEVVLVGHCYGVHPVVGAADRLPDRVARIVLVDTPMPQDGDIPAALVPAQAVRDKLLRRIAAGQEGTAARELAPPQDEAWREWGSFEGLGPAEAAELAGRAVPQPWGTLAQPLRLKGEASGAVPVTGVLCTANGSTLAMVEQVLALGDPRFGYLAAPYMSYLEMATGHWPMLSEPDAAARVLLRAAAGEGTAARGPSAAGPPSYLRPFLIDVPERPRERVGRVDLHLPEGDGRRPAVVFVHGGPVPEGTRPTPRDWPAFLGYARLVAGLGAVGVTVDHRLHDVADFARAAQDVQDAVALVRAHPRVDADRVALWFLSTGGLLSADWLAAPPPWLRCLALTYPLLTPLPGWGVDRRFHPVRAVRGSGRLPVVLTRVGRERPEFAATVEDFLAAADSAGVGVRVVDVPSAEHGFETFDDSGDARRAVEEAVRAVVARLGPGAGAGGHPSVGTTPQM</sequence>
<dbReference type="InterPro" id="IPR049492">
    <property type="entry name" value="BD-FAE-like_dom"/>
</dbReference>
<reference evidence="4" key="1">
    <citation type="submission" date="2021-05" db="EMBL/GenBank/DDBJ databases">
        <authorList>
            <person name="Arsene-Ploetze F."/>
        </authorList>
    </citation>
    <scope>NUCLEOTIDE SEQUENCE</scope>
    <source>
        <strain evidence="4">DSM 42138</strain>
    </source>
</reference>
<proteinExistence type="inferred from homology"/>
<dbReference type="Proteomes" id="UP001152519">
    <property type="component" value="Unassembled WGS sequence"/>
</dbReference>